<protein>
    <submittedName>
        <fullName evidence="15">Colicin I receptor</fullName>
    </submittedName>
    <submittedName>
        <fullName evidence="16">Iron complex outermembrane receptor protein</fullName>
    </submittedName>
</protein>
<organism evidence="15 17">
    <name type="scientific">Iodobacter fluviatilis</name>
    <dbReference type="NCBI Taxonomy" id="537"/>
    <lineage>
        <taxon>Bacteria</taxon>
        <taxon>Pseudomonadati</taxon>
        <taxon>Pseudomonadota</taxon>
        <taxon>Betaproteobacteria</taxon>
        <taxon>Neisseriales</taxon>
        <taxon>Chitinibacteraceae</taxon>
        <taxon>Iodobacter</taxon>
    </lineage>
</organism>
<dbReference type="InterPro" id="IPR000531">
    <property type="entry name" value="Beta-barrel_TonB"/>
</dbReference>
<keyword evidence="4 10" id="KW-1134">Transmembrane beta strand</keyword>
<dbReference type="CDD" id="cd01347">
    <property type="entry name" value="ligand_gated_channel"/>
    <property type="match status" value="1"/>
</dbReference>
<evidence type="ECO:0000256" key="12">
    <source>
        <dbReference type="SAM" id="SignalP"/>
    </source>
</evidence>
<dbReference type="RefSeq" id="WP_115227123.1">
    <property type="nucleotide sequence ID" value="NZ_CAWOLO010000002.1"/>
</dbReference>
<dbReference type="Pfam" id="PF00593">
    <property type="entry name" value="TonB_dep_Rec_b-barrel"/>
    <property type="match status" value="1"/>
</dbReference>
<evidence type="ECO:0000256" key="4">
    <source>
        <dbReference type="ARBA" id="ARBA00022452"/>
    </source>
</evidence>
<dbReference type="InterPro" id="IPR039426">
    <property type="entry name" value="TonB-dep_rcpt-like"/>
</dbReference>
<gene>
    <name evidence="15" type="primary">cirA_4</name>
    <name evidence="16" type="ORF">EV682_102382</name>
    <name evidence="15" type="ORF">NCTC11159_01907</name>
</gene>
<dbReference type="EMBL" id="UGHR01000001">
    <property type="protein sequence ID" value="STQ90840.1"/>
    <property type="molecule type" value="Genomic_DNA"/>
</dbReference>
<keyword evidence="3 10" id="KW-0813">Transport</keyword>
<dbReference type="EMBL" id="SMBT01000002">
    <property type="protein sequence ID" value="TCU89470.1"/>
    <property type="molecule type" value="Genomic_DNA"/>
</dbReference>
<accession>A0A377Q7W1</accession>
<proteinExistence type="inferred from homology"/>
<keyword evidence="8 15" id="KW-0675">Receptor</keyword>
<name>A0A377Q7W1_9NEIS</name>
<feature type="domain" description="TonB-dependent receptor-like beta-barrel" evidence="13">
    <location>
        <begin position="361"/>
        <end position="825"/>
    </location>
</feature>
<keyword evidence="9 10" id="KW-0998">Cell outer membrane</keyword>
<dbReference type="PANTHER" id="PTHR47234:SF2">
    <property type="entry name" value="TONB-DEPENDENT RECEPTOR"/>
    <property type="match status" value="1"/>
</dbReference>
<evidence type="ECO:0000256" key="2">
    <source>
        <dbReference type="ARBA" id="ARBA00009810"/>
    </source>
</evidence>
<feature type="signal peptide" evidence="12">
    <location>
        <begin position="1"/>
        <end position="19"/>
    </location>
</feature>
<evidence type="ECO:0000256" key="8">
    <source>
        <dbReference type="ARBA" id="ARBA00023170"/>
    </source>
</evidence>
<dbReference type="OrthoDB" id="8530571at2"/>
<evidence type="ECO:0000313" key="16">
    <source>
        <dbReference type="EMBL" id="TCU89470.1"/>
    </source>
</evidence>
<keyword evidence="12" id="KW-0732">Signal</keyword>
<evidence type="ECO:0000256" key="1">
    <source>
        <dbReference type="ARBA" id="ARBA00004571"/>
    </source>
</evidence>
<evidence type="ECO:0000313" key="15">
    <source>
        <dbReference type="EMBL" id="STQ90840.1"/>
    </source>
</evidence>
<feature type="domain" description="TonB-dependent receptor plug" evidence="14">
    <location>
        <begin position="44"/>
        <end position="159"/>
    </location>
</feature>
<dbReference type="InterPro" id="IPR037066">
    <property type="entry name" value="Plug_dom_sf"/>
</dbReference>
<evidence type="ECO:0000259" key="13">
    <source>
        <dbReference type="Pfam" id="PF00593"/>
    </source>
</evidence>
<comment type="similarity">
    <text evidence="2 10 11">Belongs to the TonB-dependent receptor family.</text>
</comment>
<keyword evidence="18" id="KW-1185">Reference proteome</keyword>
<dbReference type="Gene3D" id="2.40.170.20">
    <property type="entry name" value="TonB-dependent receptor, beta-barrel domain"/>
    <property type="match status" value="1"/>
</dbReference>
<evidence type="ECO:0000256" key="3">
    <source>
        <dbReference type="ARBA" id="ARBA00022448"/>
    </source>
</evidence>
<dbReference type="Gene3D" id="2.170.130.10">
    <property type="entry name" value="TonB-dependent receptor, plug domain"/>
    <property type="match status" value="1"/>
</dbReference>
<evidence type="ECO:0000256" key="5">
    <source>
        <dbReference type="ARBA" id="ARBA00022692"/>
    </source>
</evidence>
<sequence length="859" mass="93100">MFKPLAIALAISAAFPAIAAETTPNKVERVTVTGSNIRVSQKAGATAVQVISAKEIAASGKTSVSEVIRSISANSGNSYNEQFTGSFSAGTSGVSLRGLGQKNTLVLINGKRISSYATAQNLQETFVDLNSLPMAAVQRIEILKDGASSVYGSDAVAGVVNIILYSEFKGTELSAELGSSTEGTGQTEKNFSIKTGFGDFNEDNFNVVFSLDGQKRDQLDQSDVSWMKEGDFRNQSGGSLNRVITNYYDGDPTKLLGGPQGPIKLTDYGSITDGKTGQVLAYNNAPYSTLIPGIERYHAFARANLRINDDTQAYAEYLYGFSRANLTFAAPLTVSSTLRAWNNQKQALDTINNKLPVGHPNNPGTTPLDFTATLFDLGKRLKTDEVTLHRVLSGIKGTALGWDWDASLGYSQSTLEETVQNFVNRYEYEKVLKDGSYNFADQSKNSEEVRNRLRLSTLRPAKSSLITADISASSAELFELPAGSVGFATGAQFRQEKMDSRTSDAVLSGTELRPAINIIDGERKVSAVFAELNIPVIKDLNVNLAARADHYSDFGNAFSPKASARYQAADWLLLRGSASRGFRAPSLPEITQSSAVSYGAVVDPRDPIAPTKSRGVTNIIAANKDLQPERSNNFNLGFVLSPTNDSSIGLDYYNIKQSGLIGTQSGADIIANESRDPSKIVRDDKGRISTLYRQYSNMGDRETSGIDLDLRQRFNSKDYGSLKLGSQISHVLRFAEPLSTGEPLTDGAGSNQFGSIPKWRAVSDATWDIGAWSTTLTWSYVGGYDQASASATDTTKYVDSFNTFDLTASWKLAKDTTLTAKVINLSNTRPPWDSSTDFFDHTQADPRGRFASAKLTYKF</sequence>
<evidence type="ECO:0000259" key="14">
    <source>
        <dbReference type="Pfam" id="PF07715"/>
    </source>
</evidence>
<keyword evidence="6 11" id="KW-0798">TonB box</keyword>
<dbReference type="Proteomes" id="UP000295794">
    <property type="component" value="Unassembled WGS sequence"/>
</dbReference>
<feature type="chain" id="PRO_5016657274" evidence="12">
    <location>
        <begin position="20"/>
        <end position="859"/>
    </location>
</feature>
<dbReference type="Proteomes" id="UP000255108">
    <property type="component" value="Unassembled WGS sequence"/>
</dbReference>
<evidence type="ECO:0000256" key="6">
    <source>
        <dbReference type="ARBA" id="ARBA00023077"/>
    </source>
</evidence>
<reference evidence="16 18" key="2">
    <citation type="submission" date="2019-03" db="EMBL/GenBank/DDBJ databases">
        <title>Genomic Encyclopedia of Type Strains, Phase IV (KMG-IV): sequencing the most valuable type-strain genomes for metagenomic binning, comparative biology and taxonomic classification.</title>
        <authorList>
            <person name="Goeker M."/>
        </authorList>
    </citation>
    <scope>NUCLEOTIDE SEQUENCE [LARGE SCALE GENOMIC DNA]</scope>
    <source>
        <strain evidence="16 18">DSM 3764</strain>
    </source>
</reference>
<evidence type="ECO:0000256" key="7">
    <source>
        <dbReference type="ARBA" id="ARBA00023136"/>
    </source>
</evidence>
<evidence type="ECO:0000313" key="18">
    <source>
        <dbReference type="Proteomes" id="UP000295794"/>
    </source>
</evidence>
<evidence type="ECO:0000256" key="11">
    <source>
        <dbReference type="RuleBase" id="RU003357"/>
    </source>
</evidence>
<reference evidence="15 17" key="1">
    <citation type="submission" date="2018-06" db="EMBL/GenBank/DDBJ databases">
        <authorList>
            <consortium name="Pathogen Informatics"/>
            <person name="Doyle S."/>
        </authorList>
    </citation>
    <scope>NUCLEOTIDE SEQUENCE [LARGE SCALE GENOMIC DNA]</scope>
    <source>
        <strain evidence="15 17">NCTC11159</strain>
    </source>
</reference>
<dbReference type="InterPro" id="IPR012910">
    <property type="entry name" value="Plug_dom"/>
</dbReference>
<dbReference type="InterPro" id="IPR036942">
    <property type="entry name" value="Beta-barrel_TonB_sf"/>
</dbReference>
<comment type="subcellular location">
    <subcellularLocation>
        <location evidence="1 10">Cell outer membrane</location>
        <topology evidence="1 10">Multi-pass membrane protein</topology>
    </subcellularLocation>
</comment>
<evidence type="ECO:0000313" key="17">
    <source>
        <dbReference type="Proteomes" id="UP000255108"/>
    </source>
</evidence>
<dbReference type="Pfam" id="PF07715">
    <property type="entry name" value="Plug"/>
    <property type="match status" value="1"/>
</dbReference>
<keyword evidence="7 10" id="KW-0472">Membrane</keyword>
<dbReference type="GO" id="GO:0009279">
    <property type="term" value="C:cell outer membrane"/>
    <property type="evidence" value="ECO:0007669"/>
    <property type="project" value="UniProtKB-SubCell"/>
</dbReference>
<dbReference type="PROSITE" id="PS52016">
    <property type="entry name" value="TONB_DEPENDENT_REC_3"/>
    <property type="match status" value="1"/>
</dbReference>
<dbReference type="PANTHER" id="PTHR47234">
    <property type="match status" value="1"/>
</dbReference>
<keyword evidence="5 10" id="KW-0812">Transmembrane</keyword>
<evidence type="ECO:0000256" key="9">
    <source>
        <dbReference type="ARBA" id="ARBA00023237"/>
    </source>
</evidence>
<dbReference type="SUPFAM" id="SSF56935">
    <property type="entry name" value="Porins"/>
    <property type="match status" value="1"/>
</dbReference>
<evidence type="ECO:0000256" key="10">
    <source>
        <dbReference type="PROSITE-ProRule" id="PRU01360"/>
    </source>
</evidence>
<dbReference type="AlphaFoldDB" id="A0A377Q7W1"/>